<dbReference type="InterPro" id="IPR001494">
    <property type="entry name" value="Importin-beta_N"/>
</dbReference>
<dbReference type="Gene3D" id="1.25.10.10">
    <property type="entry name" value="Leucine-rich Repeat Variant"/>
    <property type="match status" value="1"/>
</dbReference>
<evidence type="ECO:0000313" key="5">
    <source>
        <dbReference type="EMBL" id="KAG0686886.1"/>
    </source>
</evidence>
<dbReference type="EMBL" id="PUHW01000356">
    <property type="protein sequence ID" value="KAG0686886.1"/>
    <property type="molecule type" value="Genomic_DNA"/>
</dbReference>
<sequence>MDNHTLLAHLSNTLSPDNSVRKQSESLLLNQNVQILPQILSLLLNDNSIPPQIQLVCLTLIKNRITLDWNSPNTNDDIKNTIKNQIVQFIVNFPNPFSGPNHSIVRMSLKIINIIIFFGSKEFQFDLLNYANTLISKDVDNFYIGVLFILQVSKYNRNTDNYELLDNISLNFCPVFNDFLHSYNKELENGDVNSIEKKLITHDILKILNYLTTTRISKYFHDTIGNKLQNFCNLFVDLFFNLIKNEDYENAKWILRFFIKLQIKSKSTSYYQAEFINIFTNSILQSNISSIMQYLSNSYETITSLINIDDDNTKERNLYYLLVYITKCLAPLTFKCIEPHLNMIISNIIVRTFSISSEEIDNFTDDSADFINNNLSITFSVMFYDISNSDIKYASSLFIKKLIDSSNNFINPLVSLASQILSTDQEDKSSISCSLDILKIVESNIDQETLNSAINRIIEINRNLSNNELWLRCLIFEFFSNLNTKDINLFNHLQVNLSLSLESSQPLPILISTLKLIILKLNSSNIDPIQIMQILLTINESEHLEIVNNLIDLLAEKYPQQLIPYSSQLITSLCNSFLHIQDDENNNEFDDGSKENKLLAIIDNILTILQSINEPKNIIEINEQLNYIISSILDNAMLDLVESIMELVEQIIIQSKKVLNLEVVINSFKNYGFDYFNYYSKFFESIYCYGNEKEKNIINELMKWIIDENPAEIEINEDEFEFIEFLSSIISEMVISSTLEKYNDNGLSDEVYNKSLRLLYNAYQDKEEFWTNKMIFRCIIGGFINKPSVILNVFNNDNLIEEILTRFDNLINDGIWCTVYDLKLGIVGTLSIIKVSSDNLNIKSISMTVCHKLCDKMNDAIEHRDKLKSMCGSISNGEDLGEDGEFGLNCDDDEYDELDKVSVLDSIDVFGQVKNFLNNGQ</sequence>
<dbReference type="SUPFAM" id="SSF48371">
    <property type="entry name" value="ARM repeat"/>
    <property type="match status" value="1"/>
</dbReference>
<name>A0A9P6WGV3_9ASCO</name>
<evidence type="ECO:0000259" key="4">
    <source>
        <dbReference type="PROSITE" id="PS50166"/>
    </source>
</evidence>
<evidence type="ECO:0000256" key="2">
    <source>
        <dbReference type="ARBA" id="ARBA00022448"/>
    </source>
</evidence>
<dbReference type="GO" id="GO:0005635">
    <property type="term" value="C:nuclear envelope"/>
    <property type="evidence" value="ECO:0007669"/>
    <property type="project" value="TreeGrafter"/>
</dbReference>
<keyword evidence="3" id="KW-0539">Nucleus</keyword>
<keyword evidence="6" id="KW-1185">Reference proteome</keyword>
<dbReference type="OrthoDB" id="760868at2759"/>
<dbReference type="GO" id="GO:0006606">
    <property type="term" value="P:protein import into nucleus"/>
    <property type="evidence" value="ECO:0007669"/>
    <property type="project" value="TreeGrafter"/>
</dbReference>
<dbReference type="InterPro" id="IPR011989">
    <property type="entry name" value="ARM-like"/>
</dbReference>
<dbReference type="AlphaFoldDB" id="A0A9P6WGV3"/>
<feature type="domain" description="Importin N-terminal" evidence="4">
    <location>
        <begin position="23"/>
        <end position="92"/>
    </location>
</feature>
<protein>
    <recommendedName>
        <fullName evidence="4">Importin N-terminal domain-containing protein</fullName>
    </recommendedName>
</protein>
<dbReference type="PANTHER" id="PTHR10997">
    <property type="entry name" value="IMPORTIN-7, 8, 11"/>
    <property type="match status" value="1"/>
</dbReference>
<evidence type="ECO:0000256" key="3">
    <source>
        <dbReference type="ARBA" id="ARBA00023242"/>
    </source>
</evidence>
<dbReference type="Proteomes" id="UP000697127">
    <property type="component" value="Unassembled WGS sequence"/>
</dbReference>
<organism evidence="5 6">
    <name type="scientific">Pichia californica</name>
    <dbReference type="NCBI Taxonomy" id="460514"/>
    <lineage>
        <taxon>Eukaryota</taxon>
        <taxon>Fungi</taxon>
        <taxon>Dikarya</taxon>
        <taxon>Ascomycota</taxon>
        <taxon>Saccharomycotina</taxon>
        <taxon>Pichiomycetes</taxon>
        <taxon>Pichiales</taxon>
        <taxon>Pichiaceae</taxon>
        <taxon>Pichia</taxon>
    </lineage>
</organism>
<dbReference type="GO" id="GO:0031267">
    <property type="term" value="F:small GTPase binding"/>
    <property type="evidence" value="ECO:0007669"/>
    <property type="project" value="InterPro"/>
</dbReference>
<keyword evidence="2" id="KW-0813">Transport</keyword>
<comment type="caution">
    <text evidence="5">The sequence shown here is derived from an EMBL/GenBank/DDBJ whole genome shotgun (WGS) entry which is preliminary data.</text>
</comment>
<dbReference type="GO" id="GO:0005829">
    <property type="term" value="C:cytosol"/>
    <property type="evidence" value="ECO:0007669"/>
    <property type="project" value="TreeGrafter"/>
</dbReference>
<reference evidence="5" key="1">
    <citation type="submission" date="2020-11" db="EMBL/GenBank/DDBJ databases">
        <title>Kefir isolates.</title>
        <authorList>
            <person name="Marcisauskas S."/>
            <person name="Kim Y."/>
            <person name="Blasche S."/>
        </authorList>
    </citation>
    <scope>NUCLEOTIDE SEQUENCE</scope>
    <source>
        <strain evidence="5">Olga-1</strain>
    </source>
</reference>
<comment type="subcellular location">
    <subcellularLocation>
        <location evidence="1">Nucleus</location>
    </subcellularLocation>
</comment>
<evidence type="ECO:0000313" key="6">
    <source>
        <dbReference type="Proteomes" id="UP000697127"/>
    </source>
</evidence>
<evidence type="ECO:0000256" key="1">
    <source>
        <dbReference type="ARBA" id="ARBA00004123"/>
    </source>
</evidence>
<gene>
    <name evidence="5" type="ORF">C6P40_003209</name>
</gene>
<dbReference type="InterPro" id="IPR016024">
    <property type="entry name" value="ARM-type_fold"/>
</dbReference>
<proteinExistence type="predicted"/>
<dbReference type="PROSITE" id="PS50166">
    <property type="entry name" value="IMPORTIN_B_NT"/>
    <property type="match status" value="1"/>
</dbReference>
<accession>A0A9P6WGV3</accession>